<keyword evidence="1" id="KW-1133">Transmembrane helix</keyword>
<feature type="transmembrane region" description="Helical" evidence="1">
    <location>
        <begin position="6"/>
        <end position="27"/>
    </location>
</feature>
<comment type="caution">
    <text evidence="2">The sequence shown here is derived from an EMBL/GenBank/DDBJ whole genome shotgun (WGS) entry which is preliminary data.</text>
</comment>
<accession>A0A4Z1I483</accession>
<evidence type="ECO:0000256" key="1">
    <source>
        <dbReference type="SAM" id="Phobius"/>
    </source>
</evidence>
<dbReference type="EMBL" id="PQXN01000078">
    <property type="protein sequence ID" value="TGO56419.1"/>
    <property type="molecule type" value="Genomic_DNA"/>
</dbReference>
<organism evidence="2 3">
    <name type="scientific">Botryotinia convoluta</name>
    <dbReference type="NCBI Taxonomy" id="54673"/>
    <lineage>
        <taxon>Eukaryota</taxon>
        <taxon>Fungi</taxon>
        <taxon>Dikarya</taxon>
        <taxon>Ascomycota</taxon>
        <taxon>Pezizomycotina</taxon>
        <taxon>Leotiomycetes</taxon>
        <taxon>Helotiales</taxon>
        <taxon>Sclerotiniaceae</taxon>
        <taxon>Botryotinia</taxon>
    </lineage>
</organism>
<proteinExistence type="predicted"/>
<evidence type="ECO:0000313" key="3">
    <source>
        <dbReference type="Proteomes" id="UP000297527"/>
    </source>
</evidence>
<dbReference type="Proteomes" id="UP000297527">
    <property type="component" value="Unassembled WGS sequence"/>
</dbReference>
<gene>
    <name evidence="2" type="ORF">BCON_0078g00100</name>
</gene>
<reference evidence="2 3" key="1">
    <citation type="submission" date="2017-12" db="EMBL/GenBank/DDBJ databases">
        <title>Comparative genomics of Botrytis spp.</title>
        <authorList>
            <person name="Valero-Jimenez C.A."/>
            <person name="Tapia P."/>
            <person name="Veloso J."/>
            <person name="Silva-Moreno E."/>
            <person name="Staats M."/>
            <person name="Valdes J.H."/>
            <person name="Van Kan J.A.L."/>
        </authorList>
    </citation>
    <scope>NUCLEOTIDE SEQUENCE [LARGE SCALE GENOMIC DNA]</scope>
    <source>
        <strain evidence="2 3">MUCL11595</strain>
    </source>
</reference>
<evidence type="ECO:0000313" key="2">
    <source>
        <dbReference type="EMBL" id="TGO56419.1"/>
    </source>
</evidence>
<keyword evidence="1" id="KW-0472">Membrane</keyword>
<dbReference type="AlphaFoldDB" id="A0A4Z1I483"/>
<sequence>MVIQYPFASITAALHAQITCFISSWYLRKRTEWKRNNITLHAHKRRCDYFRDFVPSFLFSLLSFSPKYPEKEVNSIKNVQRLQISFSLKPKQAILVCEDFDLERLIRNMIAVLPEGLVIPANRPPIMIVGGSIKSNIHID</sequence>
<name>A0A4Z1I483_9HELO</name>
<keyword evidence="3" id="KW-1185">Reference proteome</keyword>
<keyword evidence="1" id="KW-0812">Transmembrane</keyword>
<protein>
    <submittedName>
        <fullName evidence="2">Uncharacterized protein</fullName>
    </submittedName>
</protein>